<gene>
    <name evidence="2" type="ORF">ITQ97_05330</name>
</gene>
<evidence type="ECO:0000313" key="3">
    <source>
        <dbReference type="Proteomes" id="UP000743107"/>
    </source>
</evidence>
<dbReference type="Gene3D" id="3.90.550.10">
    <property type="entry name" value="Spore Coat Polysaccharide Biosynthesis Protein SpsA, Chain A"/>
    <property type="match status" value="1"/>
</dbReference>
<dbReference type="Pfam" id="PF00535">
    <property type="entry name" value="Glycos_transf_2"/>
    <property type="match status" value="1"/>
</dbReference>
<reference evidence="2" key="1">
    <citation type="submission" date="2020-11" db="EMBL/GenBank/DDBJ databases">
        <title>Antibiotic susceptibility profiles of Pediococcus pentosaceus from various origins and their implications for the safety assessment of strains with food-technology applications.</title>
        <authorList>
            <person name="Shani N."/>
            <person name="Oberhaensli S."/>
            <person name="Arias E."/>
        </authorList>
    </citation>
    <scope>NUCLEOTIDE SEQUENCE</scope>
    <source>
        <strain evidence="2">FAM 19164</strain>
    </source>
</reference>
<name>A0AA41C077_PEDPE</name>
<dbReference type="AlphaFoldDB" id="A0AA41C077"/>
<sequence>MTKVSASIVLYNNDIVEVKKLVDNFLKVTEDIEDVALFLVNNSPNNVELSKALLEIDSKNKQIFTILPKENKGFGAGHNTVINKINSDFHFILNPDITIAEKSDINSMIHFMESNKNYGLLSPLIKYPDGSIQHLLKRESTLLDMALRFVGGPLFKKRKQYFVNLPDGYSKIHHAENVPGSFMLFRTKTFKEINGFDEKYFLYMEDSDITKKVNKISDVVFFPDAVVYHEWQRQNKKSIRGINQMIRSMCIYFNKWGWKLW</sequence>
<evidence type="ECO:0000313" key="2">
    <source>
        <dbReference type="EMBL" id="MBF7127226.1"/>
    </source>
</evidence>
<accession>A0AA41C077</accession>
<dbReference type="SUPFAM" id="SSF53448">
    <property type="entry name" value="Nucleotide-diphospho-sugar transferases"/>
    <property type="match status" value="1"/>
</dbReference>
<dbReference type="InterPro" id="IPR001173">
    <property type="entry name" value="Glyco_trans_2-like"/>
</dbReference>
<dbReference type="Proteomes" id="UP000743107">
    <property type="component" value="Unassembled WGS sequence"/>
</dbReference>
<evidence type="ECO:0000259" key="1">
    <source>
        <dbReference type="Pfam" id="PF00535"/>
    </source>
</evidence>
<dbReference type="RefSeq" id="WP_195751403.1">
    <property type="nucleotide sequence ID" value="NZ_CP127866.1"/>
</dbReference>
<dbReference type="PANTHER" id="PTHR43179:SF10">
    <property type="entry name" value="GLYCOSYL TRANSFERASE"/>
    <property type="match status" value="1"/>
</dbReference>
<comment type="caution">
    <text evidence="2">The sequence shown here is derived from an EMBL/GenBank/DDBJ whole genome shotgun (WGS) entry which is preliminary data.</text>
</comment>
<protein>
    <submittedName>
        <fullName evidence="2">Glycosyltransferase</fullName>
    </submittedName>
</protein>
<proteinExistence type="predicted"/>
<organism evidence="2 3">
    <name type="scientific">Pediococcus pentosaceus</name>
    <dbReference type="NCBI Taxonomy" id="1255"/>
    <lineage>
        <taxon>Bacteria</taxon>
        <taxon>Bacillati</taxon>
        <taxon>Bacillota</taxon>
        <taxon>Bacilli</taxon>
        <taxon>Lactobacillales</taxon>
        <taxon>Lactobacillaceae</taxon>
        <taxon>Pediococcus</taxon>
    </lineage>
</organism>
<dbReference type="PANTHER" id="PTHR43179">
    <property type="entry name" value="RHAMNOSYLTRANSFERASE WBBL"/>
    <property type="match status" value="1"/>
</dbReference>
<feature type="domain" description="Glycosyltransferase 2-like" evidence="1">
    <location>
        <begin position="8"/>
        <end position="133"/>
    </location>
</feature>
<dbReference type="EMBL" id="JADOFV010000003">
    <property type="protein sequence ID" value="MBF7127226.1"/>
    <property type="molecule type" value="Genomic_DNA"/>
</dbReference>
<dbReference type="InterPro" id="IPR029044">
    <property type="entry name" value="Nucleotide-diphossugar_trans"/>
</dbReference>